<keyword evidence="1" id="KW-1133">Transmembrane helix</keyword>
<keyword evidence="3" id="KW-1185">Reference proteome</keyword>
<sequence length="135" mass="14673">MASFASVAMLASYAGYMVVLTAWMLPNINALCADWARGSPHGDSSTVEALVTSTTTKPPDGIWKLVAADAKREDCRRSCEWDSETFLVDTPFSISQAKDLASSIEEIAIDALMMVQRKLGYAKQCGFSSHREIGC</sequence>
<protein>
    <submittedName>
        <fullName evidence="2">Uncharacterized protein</fullName>
    </submittedName>
</protein>
<organism evidence="2 3">
    <name type="scientific">Aspergillus piperis CBS 112811</name>
    <dbReference type="NCBI Taxonomy" id="1448313"/>
    <lineage>
        <taxon>Eukaryota</taxon>
        <taxon>Fungi</taxon>
        <taxon>Dikarya</taxon>
        <taxon>Ascomycota</taxon>
        <taxon>Pezizomycotina</taxon>
        <taxon>Eurotiomycetes</taxon>
        <taxon>Eurotiomycetidae</taxon>
        <taxon>Eurotiales</taxon>
        <taxon>Aspergillaceae</taxon>
        <taxon>Aspergillus</taxon>
        <taxon>Aspergillus subgen. Circumdati</taxon>
    </lineage>
</organism>
<evidence type="ECO:0000313" key="2">
    <source>
        <dbReference type="EMBL" id="RAH59676.1"/>
    </source>
</evidence>
<accession>A0A8G1VND1</accession>
<dbReference type="RefSeq" id="XP_025517598.1">
    <property type="nucleotide sequence ID" value="XM_025658581.1"/>
</dbReference>
<feature type="transmembrane region" description="Helical" evidence="1">
    <location>
        <begin position="7"/>
        <end position="25"/>
    </location>
</feature>
<dbReference type="EMBL" id="KZ825058">
    <property type="protein sequence ID" value="RAH59676.1"/>
    <property type="molecule type" value="Genomic_DNA"/>
</dbReference>
<name>A0A8G1VND1_9EURO</name>
<dbReference type="Proteomes" id="UP000249526">
    <property type="component" value="Unassembled WGS sequence"/>
</dbReference>
<evidence type="ECO:0000313" key="3">
    <source>
        <dbReference type="Proteomes" id="UP000249526"/>
    </source>
</evidence>
<dbReference type="AlphaFoldDB" id="A0A8G1VND1"/>
<dbReference type="GeneID" id="37161983"/>
<keyword evidence="1" id="KW-0812">Transmembrane</keyword>
<proteinExistence type="predicted"/>
<evidence type="ECO:0000256" key="1">
    <source>
        <dbReference type="SAM" id="Phobius"/>
    </source>
</evidence>
<keyword evidence="1" id="KW-0472">Membrane</keyword>
<gene>
    <name evidence="2" type="ORF">BO85DRAFT_436625</name>
</gene>
<reference evidence="2 3" key="1">
    <citation type="submission" date="2018-02" db="EMBL/GenBank/DDBJ databases">
        <title>The genomes of Aspergillus section Nigri reveals drivers in fungal speciation.</title>
        <authorList>
            <consortium name="DOE Joint Genome Institute"/>
            <person name="Vesth T.C."/>
            <person name="Nybo J."/>
            <person name="Theobald S."/>
            <person name="Brandl J."/>
            <person name="Frisvad J.C."/>
            <person name="Nielsen K.F."/>
            <person name="Lyhne E.K."/>
            <person name="Kogle M.E."/>
            <person name="Kuo A."/>
            <person name="Riley R."/>
            <person name="Clum A."/>
            <person name="Nolan M."/>
            <person name="Lipzen A."/>
            <person name="Salamov A."/>
            <person name="Henrissat B."/>
            <person name="Wiebenga A."/>
            <person name="De vries R.P."/>
            <person name="Grigoriev I.V."/>
            <person name="Mortensen U.H."/>
            <person name="Andersen M.R."/>
            <person name="Baker S.E."/>
        </authorList>
    </citation>
    <scope>NUCLEOTIDE SEQUENCE [LARGE SCALE GENOMIC DNA]</scope>
    <source>
        <strain evidence="2 3">CBS 112811</strain>
    </source>
</reference>